<feature type="transmembrane region" description="Helical" evidence="1">
    <location>
        <begin position="12"/>
        <end position="30"/>
    </location>
</feature>
<evidence type="ECO:0000313" key="3">
    <source>
        <dbReference type="Proteomes" id="UP000070646"/>
    </source>
</evidence>
<evidence type="ECO:0000256" key="1">
    <source>
        <dbReference type="SAM" id="Phobius"/>
    </source>
</evidence>
<dbReference type="AlphaFoldDB" id="A0A133NA94"/>
<dbReference type="EMBL" id="LRPU01000046">
    <property type="protein sequence ID" value="KXA13224.1"/>
    <property type="molecule type" value="Genomic_DNA"/>
</dbReference>
<organism evidence="2 3">
    <name type="scientific">Clostridium perfringens</name>
    <dbReference type="NCBI Taxonomy" id="1502"/>
    <lineage>
        <taxon>Bacteria</taxon>
        <taxon>Bacillati</taxon>
        <taxon>Bacillota</taxon>
        <taxon>Clostridia</taxon>
        <taxon>Eubacteriales</taxon>
        <taxon>Clostridiaceae</taxon>
        <taxon>Clostridium</taxon>
    </lineage>
</organism>
<reference evidence="2 3" key="1">
    <citation type="submission" date="2016-01" db="EMBL/GenBank/DDBJ databases">
        <authorList>
            <person name="Oliw E.H."/>
        </authorList>
    </citation>
    <scope>NUCLEOTIDE SEQUENCE [LARGE SCALE GENOMIC DNA]</scope>
    <source>
        <strain evidence="2 3">MJR7757A</strain>
    </source>
</reference>
<keyword evidence="1" id="KW-0472">Membrane</keyword>
<gene>
    <name evidence="2" type="ORF">HMPREF3222_00940</name>
</gene>
<keyword evidence="1" id="KW-1133">Transmembrane helix</keyword>
<evidence type="ECO:0000313" key="2">
    <source>
        <dbReference type="EMBL" id="KXA13224.1"/>
    </source>
</evidence>
<protein>
    <submittedName>
        <fullName evidence="2">Uncharacterized protein</fullName>
    </submittedName>
</protein>
<dbReference type="Proteomes" id="UP000070646">
    <property type="component" value="Unassembled WGS sequence"/>
</dbReference>
<keyword evidence="1" id="KW-0812">Transmembrane</keyword>
<accession>A0A133NA94</accession>
<sequence>MQLLLKPLKIYNNFLFTNLFFSLSLPLGLFQDYYDYFSGS</sequence>
<proteinExistence type="predicted"/>
<comment type="caution">
    <text evidence="2">The sequence shown here is derived from an EMBL/GenBank/DDBJ whole genome shotgun (WGS) entry which is preliminary data.</text>
</comment>
<name>A0A133NA94_CLOPF</name>